<sequence>MKEKILSLDISRQPDDSTCGPTCLHAVYNYFDYEITLNEVINNVEYLKDGGTLGALLGIDALKRGFEAEIITYNLKVFDPSWFESTDIDLVAKLNEQLNYKTDPKFRQASKAYISFLEMGGKISYKTLNEALIFNYLSKEIPVLTGLSATYLYNEKREIGSDPVRFDDVAGNPSGHFVVLNGMDPVEKTVKISDPLQANAYNKQHYTVATDHLICSILLGILTYDANLLIIQNK</sequence>
<dbReference type="EMBL" id="JAERQG010000001">
    <property type="protein sequence ID" value="MBL0765050.1"/>
    <property type="molecule type" value="Genomic_DNA"/>
</dbReference>
<dbReference type="AlphaFoldDB" id="A0A937DIJ1"/>
<keyword evidence="3" id="KW-1185">Reference proteome</keyword>
<feature type="domain" description="Peptidase C39-like" evidence="1">
    <location>
        <begin position="12"/>
        <end position="195"/>
    </location>
</feature>
<evidence type="ECO:0000313" key="2">
    <source>
        <dbReference type="EMBL" id="MBL0765050.1"/>
    </source>
</evidence>
<name>A0A937DIJ1_9BACT</name>
<dbReference type="Proteomes" id="UP000642920">
    <property type="component" value="Unassembled WGS sequence"/>
</dbReference>
<dbReference type="Gene3D" id="3.90.70.10">
    <property type="entry name" value="Cysteine proteinases"/>
    <property type="match status" value="1"/>
</dbReference>
<reference evidence="2" key="1">
    <citation type="submission" date="2021-01" db="EMBL/GenBank/DDBJ databases">
        <title>Marivirga sp. nov., isolated from intertidal surface sediments.</title>
        <authorList>
            <person name="Zhang M."/>
        </authorList>
    </citation>
    <scope>NUCLEOTIDE SEQUENCE</scope>
    <source>
        <strain evidence="2">SM1354</strain>
    </source>
</reference>
<evidence type="ECO:0000259" key="1">
    <source>
        <dbReference type="Pfam" id="PF13529"/>
    </source>
</evidence>
<gene>
    <name evidence="2" type="ORF">JKP34_07300</name>
</gene>
<evidence type="ECO:0000313" key="3">
    <source>
        <dbReference type="Proteomes" id="UP000642920"/>
    </source>
</evidence>
<protein>
    <submittedName>
        <fullName evidence="2">C39 family peptidase</fullName>
    </submittedName>
</protein>
<dbReference type="Pfam" id="PF13529">
    <property type="entry name" value="Peptidase_C39_2"/>
    <property type="match status" value="1"/>
</dbReference>
<comment type="caution">
    <text evidence="2">The sequence shown here is derived from an EMBL/GenBank/DDBJ whole genome shotgun (WGS) entry which is preliminary data.</text>
</comment>
<dbReference type="InterPro" id="IPR039564">
    <property type="entry name" value="Peptidase_C39-like"/>
</dbReference>
<dbReference type="RefSeq" id="WP_201919190.1">
    <property type="nucleotide sequence ID" value="NZ_JAERQG010000001.1"/>
</dbReference>
<proteinExistence type="predicted"/>
<organism evidence="2 3">
    <name type="scientific">Marivirga atlantica</name>
    <dbReference type="NCBI Taxonomy" id="1548457"/>
    <lineage>
        <taxon>Bacteria</taxon>
        <taxon>Pseudomonadati</taxon>
        <taxon>Bacteroidota</taxon>
        <taxon>Cytophagia</taxon>
        <taxon>Cytophagales</taxon>
        <taxon>Marivirgaceae</taxon>
        <taxon>Marivirga</taxon>
    </lineage>
</organism>
<accession>A0A937DIJ1</accession>